<proteinExistence type="predicted"/>
<dbReference type="AlphaFoldDB" id="A0A9P0BB69"/>
<dbReference type="PANTHER" id="PTHR33480:SF1">
    <property type="entry name" value="TYR RECOMBINASE DOMAIN-CONTAINING PROTEIN"/>
    <property type="match status" value="1"/>
</dbReference>
<name>A0A9P0BB69_BRAAE</name>
<feature type="compositionally biased region" description="Basic and acidic residues" evidence="1">
    <location>
        <begin position="787"/>
        <end position="805"/>
    </location>
</feature>
<dbReference type="Proteomes" id="UP001154078">
    <property type="component" value="Chromosome 7"/>
</dbReference>
<feature type="region of interest" description="Disordered" evidence="1">
    <location>
        <begin position="764"/>
        <end position="831"/>
    </location>
</feature>
<dbReference type="OrthoDB" id="10066781at2759"/>
<evidence type="ECO:0000313" key="2">
    <source>
        <dbReference type="EMBL" id="CAH0560568.1"/>
    </source>
</evidence>
<feature type="compositionally biased region" description="Polar residues" evidence="1">
    <location>
        <begin position="166"/>
        <end position="176"/>
    </location>
</feature>
<reference evidence="2" key="1">
    <citation type="submission" date="2021-12" db="EMBL/GenBank/DDBJ databases">
        <authorList>
            <person name="King R."/>
        </authorList>
    </citation>
    <scope>NUCLEOTIDE SEQUENCE</scope>
</reference>
<feature type="region of interest" description="Disordered" evidence="1">
    <location>
        <begin position="97"/>
        <end position="176"/>
    </location>
</feature>
<gene>
    <name evidence="2" type="ORF">MELIAE_LOCUS10302</name>
</gene>
<feature type="compositionally biased region" description="Polar residues" evidence="1">
    <location>
        <begin position="118"/>
        <end position="136"/>
    </location>
</feature>
<dbReference type="PANTHER" id="PTHR33480">
    <property type="entry name" value="SET DOMAIN-CONTAINING PROTEIN-RELATED"/>
    <property type="match status" value="1"/>
</dbReference>
<dbReference type="EMBL" id="OV121138">
    <property type="protein sequence ID" value="CAH0560568.1"/>
    <property type="molecule type" value="Genomic_DNA"/>
</dbReference>
<keyword evidence="3" id="KW-1185">Reference proteome</keyword>
<organism evidence="2 3">
    <name type="scientific">Brassicogethes aeneus</name>
    <name type="common">Rape pollen beetle</name>
    <name type="synonym">Meligethes aeneus</name>
    <dbReference type="NCBI Taxonomy" id="1431903"/>
    <lineage>
        <taxon>Eukaryota</taxon>
        <taxon>Metazoa</taxon>
        <taxon>Ecdysozoa</taxon>
        <taxon>Arthropoda</taxon>
        <taxon>Hexapoda</taxon>
        <taxon>Insecta</taxon>
        <taxon>Pterygota</taxon>
        <taxon>Neoptera</taxon>
        <taxon>Endopterygota</taxon>
        <taxon>Coleoptera</taxon>
        <taxon>Polyphaga</taxon>
        <taxon>Cucujiformia</taxon>
        <taxon>Nitidulidae</taxon>
        <taxon>Meligethinae</taxon>
        <taxon>Brassicogethes</taxon>
    </lineage>
</organism>
<protein>
    <submittedName>
        <fullName evidence="2">Uncharacterized protein</fullName>
    </submittedName>
</protein>
<feature type="compositionally biased region" description="Basic residues" evidence="1">
    <location>
        <begin position="816"/>
        <end position="829"/>
    </location>
</feature>
<sequence length="901" mass="103158">METRGKKILRMLQADNRDVSNRLLNLPKYETTKCLEKENREMAIKNFQDASISSSTDKSQNTISPEILPIPTIQINSEQLANLQNARAINIEDEEELLSEPEPFGSGGSESEYLPSGESRSSSIVPDTPENTLLSDTEQDEVSRSLPVGYYENFSSMEADEETDKLSSGVTSSNNKTKSKDLIKINCANKTSSGKRIRNKDHSCYFCHKLLRNLARHFERAHSNETEVARILSMPKNSKRRREAFNALTRNGDFYHNCDVLLLQKGELILTRRPTEQERKFLKYSDYGPCPECLGFMIKRHLWHHLKYSCVCMRDKNILTSEKSTRLPAAESASLLNGIYGHNMTEDFRCNILNKLRNDEISEICRRDDLILRFGAFLYEKYSSTQAELIRQSMRQLGRLTIELAKKNTEVHKLIDALIPEKFDAVVLATKSLCVTSNETAKRTEFGVPSLALKIGYSIRKCIGIERGLCLRRGDLKRNEILLGFLSILDLEWSVRISSNALATLQSRKLNSVDLLPVTGDLIKLSKFLEFMIQETKNDMEREKGFQNWNKLASLTLSRIILFNKRRSGEAARMKIEQYTKRPAWKNQGVAEMKESLTEFETKLANALTVVEIIGKRGRKVPVLLTKEMKESVDFLLATRTAVGVPEENPFVFARLGDLNSYMRGHDCIKKWCSEANLESPETITSTKLRKYVATVCQVFNLKENECDWLARHLGHDIRVHREFYRLHENTVELTKVSRLLLAVDQGKAHTFAGKSLEDIEVKDLPPIEEDPPDQNDDEASDGEDGEIQRDSAEVSDRITAKEAEELTSEPFIERKKQKSRNSKPKRTKREAALGRVSWINSEKEVLLKEFKIEIKNEIVPGKDKCTKIKEKHNDILSRRSWTDIKFFIKNVITKNKTKKK</sequence>
<evidence type="ECO:0000256" key="1">
    <source>
        <dbReference type="SAM" id="MobiDB-lite"/>
    </source>
</evidence>
<feature type="compositionally biased region" description="Acidic residues" evidence="1">
    <location>
        <begin position="767"/>
        <end position="786"/>
    </location>
</feature>
<evidence type="ECO:0000313" key="3">
    <source>
        <dbReference type="Proteomes" id="UP001154078"/>
    </source>
</evidence>
<accession>A0A9P0BB69</accession>